<dbReference type="Proteomes" id="UP000199021">
    <property type="component" value="Unassembled WGS sequence"/>
</dbReference>
<name>A0A1H9HD15_9BACT</name>
<sequence length="81" mass="8805">MFKSECPIAAHSDSGPYTYVWTDSLGSECPIAAHSDSGRGWKGEEVNIPGRNALSRHTVTPGSVKIWAIKKQVGMPYRGTQ</sequence>
<dbReference type="InParanoid" id="A0A1H9HD15"/>
<evidence type="ECO:0000313" key="1">
    <source>
        <dbReference type="EMBL" id="SEQ60158.1"/>
    </source>
</evidence>
<evidence type="ECO:0000313" key="2">
    <source>
        <dbReference type="Proteomes" id="UP000199021"/>
    </source>
</evidence>
<protein>
    <submittedName>
        <fullName evidence="1">Uncharacterized protein</fullName>
    </submittedName>
</protein>
<organism evidence="1 2">
    <name type="scientific">Neolewinella agarilytica</name>
    <dbReference type="NCBI Taxonomy" id="478744"/>
    <lineage>
        <taxon>Bacteria</taxon>
        <taxon>Pseudomonadati</taxon>
        <taxon>Bacteroidota</taxon>
        <taxon>Saprospiria</taxon>
        <taxon>Saprospirales</taxon>
        <taxon>Lewinellaceae</taxon>
        <taxon>Neolewinella</taxon>
    </lineage>
</organism>
<proteinExistence type="predicted"/>
<accession>A0A1H9HD15</accession>
<gene>
    <name evidence="1" type="ORF">SAMN05444359_112109</name>
</gene>
<keyword evidence="2" id="KW-1185">Reference proteome</keyword>
<dbReference type="EMBL" id="FOFB01000012">
    <property type="protein sequence ID" value="SEQ60158.1"/>
    <property type="molecule type" value="Genomic_DNA"/>
</dbReference>
<dbReference type="AlphaFoldDB" id="A0A1H9HD15"/>
<reference evidence="2" key="1">
    <citation type="submission" date="2016-10" db="EMBL/GenBank/DDBJ databases">
        <authorList>
            <person name="Varghese N."/>
            <person name="Submissions S."/>
        </authorList>
    </citation>
    <scope>NUCLEOTIDE SEQUENCE [LARGE SCALE GENOMIC DNA]</scope>
    <source>
        <strain evidence="2">DSM 24740</strain>
    </source>
</reference>